<reference evidence="3" key="1">
    <citation type="submission" date="2019-01" db="EMBL/GenBank/DDBJ databases">
        <title>Gri0909 isolated from a small marine red alga.</title>
        <authorList>
            <person name="Kim J."/>
            <person name="Jeong S.E."/>
            <person name="Jeon C.O."/>
        </authorList>
    </citation>
    <scope>NUCLEOTIDE SEQUENCE [LARGE SCALE GENOMIC DNA]</scope>
    <source>
        <strain evidence="3">Gri0909</strain>
    </source>
</reference>
<gene>
    <name evidence="2" type="ORF">EOI86_05875</name>
</gene>
<evidence type="ECO:0000313" key="3">
    <source>
        <dbReference type="Proteomes" id="UP000287447"/>
    </source>
</evidence>
<comment type="caution">
    <text evidence="2">The sequence shown here is derived from an EMBL/GenBank/DDBJ whole genome shotgun (WGS) entry which is preliminary data.</text>
</comment>
<proteinExistence type="predicted"/>
<dbReference type="Pfam" id="PF10098">
    <property type="entry name" value="DUF2336"/>
    <property type="match status" value="1"/>
</dbReference>
<dbReference type="Proteomes" id="UP000287447">
    <property type="component" value="Unassembled WGS sequence"/>
</dbReference>
<keyword evidence="3" id="KW-1185">Reference proteome</keyword>
<organism evidence="2 3">
    <name type="scientific">Hwanghaeella grinnelliae</name>
    <dbReference type="NCBI Taxonomy" id="2500179"/>
    <lineage>
        <taxon>Bacteria</taxon>
        <taxon>Pseudomonadati</taxon>
        <taxon>Pseudomonadota</taxon>
        <taxon>Alphaproteobacteria</taxon>
        <taxon>Rhodospirillales</taxon>
        <taxon>Rhodospirillaceae</taxon>
        <taxon>Hwanghaeella</taxon>
    </lineage>
</organism>
<sequence>MSSLISGDTGNKKAKTESGLGKPDGAVSTNQMVGSASYERLLKLAHQRAVDGKGGLAASIAKMCLDSRADLNEEELSLTFDILRKLIDQVEVQIRRYIADYLAERVDVPQDLLDFLANDVINVAYPILVHSAQLEDDHLIAIIDNNGAAHQMAVAKRPGLTGAVSDKLVSTANTEVLINLLRNLSAEMTPWGIGETVRLSVHDADLQAPLLQRRDLPPAVAKRMYAWVGDALRDYIGRNYDLDTVIVADAVSDAVDAALEAEDAGIDWYDEKGRDHAQRLIGALEGQGEEGFVEAVGAVIGKTEVETRKMLTRTGAESLGIICRAFGMDSNQYMTVMPEVLGHRSMKEMRANNQINGAIEAFEALTKDQARTTVNAWCISAGATKH</sequence>
<dbReference type="EMBL" id="SADE01000001">
    <property type="protein sequence ID" value="RVU38795.1"/>
    <property type="molecule type" value="Genomic_DNA"/>
</dbReference>
<dbReference type="InterPro" id="IPR019285">
    <property type="entry name" value="DUF2336"/>
</dbReference>
<feature type="region of interest" description="Disordered" evidence="1">
    <location>
        <begin position="1"/>
        <end position="28"/>
    </location>
</feature>
<name>A0A437QW86_9PROT</name>
<protein>
    <submittedName>
        <fullName evidence="2">DUF2336 domain-containing protein</fullName>
    </submittedName>
</protein>
<evidence type="ECO:0000313" key="2">
    <source>
        <dbReference type="EMBL" id="RVU38795.1"/>
    </source>
</evidence>
<evidence type="ECO:0000256" key="1">
    <source>
        <dbReference type="SAM" id="MobiDB-lite"/>
    </source>
</evidence>
<dbReference type="AlphaFoldDB" id="A0A437QW86"/>
<accession>A0A437QW86</accession>